<organism evidence="1 2">
    <name type="scientific">Coccidioides posadasii RMSCC 3488</name>
    <dbReference type="NCBI Taxonomy" id="454284"/>
    <lineage>
        <taxon>Eukaryota</taxon>
        <taxon>Fungi</taxon>
        <taxon>Dikarya</taxon>
        <taxon>Ascomycota</taxon>
        <taxon>Pezizomycotina</taxon>
        <taxon>Eurotiomycetes</taxon>
        <taxon>Eurotiomycetidae</taxon>
        <taxon>Onygenales</taxon>
        <taxon>Onygenaceae</taxon>
        <taxon>Coccidioides</taxon>
    </lineage>
</organism>
<reference evidence="1 2" key="1">
    <citation type="submission" date="2007-06" db="EMBL/GenBank/DDBJ databases">
        <title>The Genome Sequence of Coccidioides posadasii RMSCC_3488.</title>
        <authorList>
            <consortium name="Coccidioides Genome Resources Consortium"/>
            <consortium name="The Broad Institute Genome Sequencing Platform"/>
            <person name="Henn M.R."/>
            <person name="Sykes S."/>
            <person name="Young S."/>
            <person name="Jaffe D."/>
            <person name="Berlin A."/>
            <person name="Alvarez P."/>
            <person name="Butler J."/>
            <person name="Gnerre S."/>
            <person name="Grabherr M."/>
            <person name="Mauceli E."/>
            <person name="Brockman W."/>
            <person name="Kodira C."/>
            <person name="Alvarado L."/>
            <person name="Zeng Q."/>
            <person name="Crawford M."/>
            <person name="Antoine C."/>
            <person name="Devon K."/>
            <person name="Galgiani J."/>
            <person name="Orsborn K."/>
            <person name="Lewis M.L."/>
            <person name="Nusbaum C."/>
            <person name="Galagan J."/>
            <person name="Birren B."/>
        </authorList>
    </citation>
    <scope>NUCLEOTIDE SEQUENCE [LARGE SCALE GENOMIC DNA]</scope>
    <source>
        <strain evidence="1 2">RMSCC 3488</strain>
    </source>
</reference>
<gene>
    <name evidence="1" type="ORF">CPAG_00769</name>
</gene>
<accession>A0A0J6HZJ9</accession>
<dbReference type="Proteomes" id="UP000054567">
    <property type="component" value="Unassembled WGS sequence"/>
</dbReference>
<reference evidence="2" key="3">
    <citation type="journal article" date="2010" name="Genome Res.">
        <title>Population genomic sequencing of Coccidioides fungi reveals recent hybridization and transposon control.</title>
        <authorList>
            <person name="Neafsey D.E."/>
            <person name="Barker B.M."/>
            <person name="Sharpton T.J."/>
            <person name="Stajich J.E."/>
            <person name="Park D.J."/>
            <person name="Whiston E."/>
            <person name="Hung C.-Y."/>
            <person name="McMahan C."/>
            <person name="White J."/>
            <person name="Sykes S."/>
            <person name="Heiman D."/>
            <person name="Young S."/>
            <person name="Zeng Q."/>
            <person name="Abouelleil A."/>
            <person name="Aftuck L."/>
            <person name="Bessette D."/>
            <person name="Brown A."/>
            <person name="FitzGerald M."/>
            <person name="Lui A."/>
            <person name="Macdonald J.P."/>
            <person name="Priest M."/>
            <person name="Orbach M.J."/>
            <person name="Galgiani J.N."/>
            <person name="Kirkland T.N."/>
            <person name="Cole G.T."/>
            <person name="Birren B.W."/>
            <person name="Henn M.R."/>
            <person name="Taylor J.W."/>
            <person name="Rounsley S.D."/>
        </authorList>
    </citation>
    <scope>NUCLEOTIDE SEQUENCE [LARGE SCALE GENOMIC DNA]</scope>
    <source>
        <strain evidence="2">RMSCC 3488</strain>
    </source>
</reference>
<dbReference type="AlphaFoldDB" id="A0A0J6HZJ9"/>
<evidence type="ECO:0000313" key="1">
    <source>
        <dbReference type="EMBL" id="KMM64417.1"/>
    </source>
</evidence>
<name>A0A0J6HZJ9_COCPO</name>
<proteinExistence type="predicted"/>
<dbReference type="EMBL" id="DS268109">
    <property type="protein sequence ID" value="KMM64417.1"/>
    <property type="molecule type" value="Genomic_DNA"/>
</dbReference>
<evidence type="ECO:0000313" key="2">
    <source>
        <dbReference type="Proteomes" id="UP000054567"/>
    </source>
</evidence>
<reference evidence="2" key="2">
    <citation type="journal article" date="2009" name="Genome Res.">
        <title>Comparative genomic analyses of the human fungal pathogens Coccidioides and their relatives.</title>
        <authorList>
            <person name="Sharpton T.J."/>
            <person name="Stajich J.E."/>
            <person name="Rounsley S.D."/>
            <person name="Gardner M.J."/>
            <person name="Wortman J.R."/>
            <person name="Jordar V.S."/>
            <person name="Maiti R."/>
            <person name="Kodira C.D."/>
            <person name="Neafsey D.E."/>
            <person name="Zeng Q."/>
            <person name="Hung C.-Y."/>
            <person name="McMahan C."/>
            <person name="Muszewska A."/>
            <person name="Grynberg M."/>
            <person name="Mandel M.A."/>
            <person name="Kellner E.M."/>
            <person name="Barker B.M."/>
            <person name="Galgiani J.N."/>
            <person name="Orbach M.J."/>
            <person name="Kirkland T.N."/>
            <person name="Cole G.T."/>
            <person name="Henn M.R."/>
            <person name="Birren B.W."/>
            <person name="Taylor J.W."/>
        </authorList>
    </citation>
    <scope>NUCLEOTIDE SEQUENCE [LARGE SCALE GENOMIC DNA]</scope>
    <source>
        <strain evidence="2">RMSCC 3488</strain>
    </source>
</reference>
<dbReference type="OrthoDB" id="3354680at2759"/>
<sequence length="281" mass="31370">MAYPPSIPARSTFISFLRCLQYHSKPITSFRSTLSRRIINPRGHRISEDCYTVTLPNTTAIFIASADSAGPLSQNVGTESKPIAQFSDEELLARFTRGFFGGNIFAPERFILGIGGAKMFQAQFDGYQQRFEHGHSVGGIDVLKPSDIPKDKLLPINSKIYGGFLVIDSHILPTSSTPSQGSTNELETLYSYIDIGFGLGDFGGAHRFSVHRQCPHEPQKQANWISSEKDREVITFSLSHFTCNPNRAEDTLATVRYLNWFHQLYAKVLFADALKGVMGYY</sequence>
<dbReference type="VEuPathDB" id="FungiDB:CPAG_00769"/>
<protein>
    <submittedName>
        <fullName evidence="1">Uncharacterized protein</fullName>
    </submittedName>
</protein>